<sequence>MAKLDFWRGSSFENRPVEKWRDGYGQSSCCFSPRNDEFRGGLAVGKYVVEGDPQHESSTLEFGYLIVEREDQKKITFSDQTSNNHFLSPILSLTTFYCRKKVSLCKEKNRYLSHQRDLEFVPNARNIKGSQLATCSLIRLGKINVIQPTVGLRLNEHNPFAGAIHSEPTLRREDQPAGQRVVVNQSLAQGVLDHLSGLLAAGLEAVERTDDGQVVVDVGEEVNASLIGVHCRRDQSWIPFLHLEDLFCVLFSIVNFPHLCDVLGVVDSLGEF</sequence>
<reference evidence="1" key="1">
    <citation type="submission" date="2022-08" db="EMBL/GenBank/DDBJ databases">
        <authorList>
            <person name="Gutierrez-Valencia J."/>
        </authorList>
    </citation>
    <scope>NUCLEOTIDE SEQUENCE</scope>
</reference>
<keyword evidence="2" id="KW-1185">Reference proteome</keyword>
<evidence type="ECO:0000313" key="1">
    <source>
        <dbReference type="EMBL" id="CAI0457675.1"/>
    </source>
</evidence>
<name>A0AAV0NGC5_9ROSI</name>
<accession>A0AAV0NGC5</accession>
<evidence type="ECO:0000313" key="2">
    <source>
        <dbReference type="Proteomes" id="UP001154282"/>
    </source>
</evidence>
<dbReference type="Proteomes" id="UP001154282">
    <property type="component" value="Unassembled WGS sequence"/>
</dbReference>
<protein>
    <submittedName>
        <fullName evidence="1">Uncharacterized protein</fullName>
    </submittedName>
</protein>
<proteinExistence type="predicted"/>
<dbReference type="AlphaFoldDB" id="A0AAV0NGC5"/>
<gene>
    <name evidence="1" type="ORF">LITE_LOCUS33222</name>
</gene>
<organism evidence="1 2">
    <name type="scientific">Linum tenue</name>
    <dbReference type="NCBI Taxonomy" id="586396"/>
    <lineage>
        <taxon>Eukaryota</taxon>
        <taxon>Viridiplantae</taxon>
        <taxon>Streptophyta</taxon>
        <taxon>Embryophyta</taxon>
        <taxon>Tracheophyta</taxon>
        <taxon>Spermatophyta</taxon>
        <taxon>Magnoliopsida</taxon>
        <taxon>eudicotyledons</taxon>
        <taxon>Gunneridae</taxon>
        <taxon>Pentapetalae</taxon>
        <taxon>rosids</taxon>
        <taxon>fabids</taxon>
        <taxon>Malpighiales</taxon>
        <taxon>Linaceae</taxon>
        <taxon>Linum</taxon>
    </lineage>
</organism>
<comment type="caution">
    <text evidence="1">The sequence shown here is derived from an EMBL/GenBank/DDBJ whole genome shotgun (WGS) entry which is preliminary data.</text>
</comment>
<dbReference type="EMBL" id="CAMGYJ010000008">
    <property type="protein sequence ID" value="CAI0457675.1"/>
    <property type="molecule type" value="Genomic_DNA"/>
</dbReference>